<dbReference type="SUPFAM" id="SSF82109">
    <property type="entry name" value="MIR domain"/>
    <property type="match status" value="1"/>
</dbReference>
<keyword evidence="1" id="KW-0677">Repeat</keyword>
<feature type="domain" description="MIR" evidence="3">
    <location>
        <begin position="156"/>
        <end position="210"/>
    </location>
</feature>
<evidence type="ECO:0000256" key="1">
    <source>
        <dbReference type="ARBA" id="ARBA00022737"/>
    </source>
</evidence>
<dbReference type="VEuPathDB" id="FungiDB:RhiirFUN_011927"/>
<reference evidence="4 5" key="2">
    <citation type="submission" date="2017-10" db="EMBL/GenBank/DDBJ databases">
        <title>Extensive intraspecific genome diversity in a model arbuscular mycorrhizal fungus.</title>
        <authorList>
            <person name="Chen E.C.H."/>
            <person name="Morin E."/>
            <person name="Baudet D."/>
            <person name="Noel J."/>
            <person name="Ndikumana S."/>
            <person name="Charron P."/>
            <person name="St-Onge C."/>
            <person name="Giorgi J."/>
            <person name="Grigoriev I.V."/>
            <person name="Roux C."/>
            <person name="Martin F.M."/>
            <person name="Corradi N."/>
        </authorList>
    </citation>
    <scope>NUCLEOTIDE SEQUENCE [LARGE SCALE GENOMIC DNA]</scope>
    <source>
        <strain evidence="4 5">C2</strain>
    </source>
</reference>
<dbReference type="AlphaFoldDB" id="A0A2N1NBC4"/>
<dbReference type="InterPro" id="IPR016093">
    <property type="entry name" value="MIR_motif"/>
</dbReference>
<dbReference type="InterPro" id="IPR036300">
    <property type="entry name" value="MIR_dom_sf"/>
</dbReference>
<proteinExistence type="predicted"/>
<name>A0A2N1NBC4_9GLOM</name>
<evidence type="ECO:0000313" key="4">
    <source>
        <dbReference type="EMBL" id="PKK71178.1"/>
    </source>
</evidence>
<feature type="region of interest" description="Disordered" evidence="2">
    <location>
        <begin position="212"/>
        <end position="235"/>
    </location>
</feature>
<evidence type="ECO:0000259" key="3">
    <source>
        <dbReference type="PROSITE" id="PS50919"/>
    </source>
</evidence>
<dbReference type="Proteomes" id="UP000233469">
    <property type="component" value="Unassembled WGS sequence"/>
</dbReference>
<accession>A0A2N1NBC4</accession>
<gene>
    <name evidence="4" type="ORF">RhiirC2_849346</name>
</gene>
<protein>
    <recommendedName>
        <fullName evidence="3">MIR domain-containing protein</fullName>
    </recommendedName>
</protein>
<dbReference type="VEuPathDB" id="FungiDB:RhiirA1_451623"/>
<dbReference type="Gene3D" id="2.80.10.50">
    <property type="match status" value="1"/>
</dbReference>
<dbReference type="OrthoDB" id="2360059at2759"/>
<dbReference type="PROSITE" id="PS50919">
    <property type="entry name" value="MIR"/>
    <property type="match status" value="1"/>
</dbReference>
<dbReference type="VEuPathDB" id="FungiDB:FUN_014768"/>
<comment type="caution">
    <text evidence="4">The sequence shown here is derived from an EMBL/GenBank/DDBJ whole genome shotgun (WGS) entry which is preliminary data.</text>
</comment>
<dbReference type="EMBL" id="LLXL01000542">
    <property type="protein sequence ID" value="PKK71178.1"/>
    <property type="molecule type" value="Genomic_DNA"/>
</dbReference>
<evidence type="ECO:0000313" key="5">
    <source>
        <dbReference type="Proteomes" id="UP000233469"/>
    </source>
</evidence>
<reference evidence="4 5" key="1">
    <citation type="submission" date="2016-04" db="EMBL/GenBank/DDBJ databases">
        <title>Genome analyses suggest a sexual origin of heterokaryosis in a supposedly ancient asexual fungus.</title>
        <authorList>
            <person name="Ropars J."/>
            <person name="Sedzielewska K."/>
            <person name="Noel J."/>
            <person name="Charron P."/>
            <person name="Farinelli L."/>
            <person name="Marton T."/>
            <person name="Kruger M."/>
            <person name="Pelin A."/>
            <person name="Brachmann A."/>
            <person name="Corradi N."/>
        </authorList>
    </citation>
    <scope>NUCLEOTIDE SEQUENCE [LARGE SCALE GENOMIC DNA]</scope>
    <source>
        <strain evidence="4 5">C2</strain>
    </source>
</reference>
<sequence>MEPPIYNGKIHPNEYVKKMRVYCNFRQITNEQEILKFAIMMIDSTINIPENINSFDTLINTLKNHISFTVFKNSCKRKLQALKYISEYEGDNTVNFVTDFRTLCRDAEIANIEEQKKYIINALPYNFFKNEFVKHEDANSTDELIRTFEEIVSDYSRIIRNGSIIALRHVSTGKYLSSCDREYPHSNQQYQDHDQYHNQQYQDYYDQHRGHNYRQPNLGRRSARGLRGGRTPISHNKRLPQHAIFTSKQPTQIQASSLDYMIYCGDFGPNALWSINNNNNNDDDDDINIDEELDFLSHPSRDLDFNPINYKSSIQIQHKILSKSFYTNISKQSPTSKHFEVCCGNNYQFPWSFKHYHNHDNKGNVKSQDIILLQWNNNDSNNLDNDDNDIFVYPHHNNVQHERTKNMFLRSHDLYFTVDNESYQEVVTHDHRIGGNDQWCIELVEHPQKNLTNSRGNSYLA</sequence>
<organism evidence="4 5">
    <name type="scientific">Rhizophagus irregularis</name>
    <dbReference type="NCBI Taxonomy" id="588596"/>
    <lineage>
        <taxon>Eukaryota</taxon>
        <taxon>Fungi</taxon>
        <taxon>Fungi incertae sedis</taxon>
        <taxon>Mucoromycota</taxon>
        <taxon>Glomeromycotina</taxon>
        <taxon>Glomeromycetes</taxon>
        <taxon>Glomerales</taxon>
        <taxon>Glomeraceae</taxon>
        <taxon>Rhizophagus</taxon>
    </lineage>
</organism>
<evidence type="ECO:0000256" key="2">
    <source>
        <dbReference type="SAM" id="MobiDB-lite"/>
    </source>
</evidence>